<keyword evidence="4" id="KW-1185">Reference proteome</keyword>
<dbReference type="InterPro" id="IPR025640">
    <property type="entry name" value="GYF_2"/>
</dbReference>
<dbReference type="RefSeq" id="WP_264513734.1">
    <property type="nucleotide sequence ID" value="NZ_JAPDDR010000005.1"/>
</dbReference>
<evidence type="ECO:0000259" key="2">
    <source>
        <dbReference type="Pfam" id="PF14237"/>
    </source>
</evidence>
<feature type="transmembrane region" description="Helical" evidence="1">
    <location>
        <begin position="153"/>
        <end position="172"/>
    </location>
</feature>
<evidence type="ECO:0000256" key="1">
    <source>
        <dbReference type="SAM" id="Phobius"/>
    </source>
</evidence>
<gene>
    <name evidence="3" type="ORF">OJ996_11535</name>
</gene>
<proteinExistence type="predicted"/>
<feature type="domain" description="GYF" evidence="2">
    <location>
        <begin position="2"/>
        <end position="47"/>
    </location>
</feature>
<keyword evidence="1" id="KW-1133">Transmembrane helix</keyword>
<keyword evidence="1" id="KW-0812">Transmembrane</keyword>
<reference evidence="3" key="1">
    <citation type="submission" date="2022-10" db="EMBL/GenBank/DDBJ databases">
        <title>Luteolibacter sp. GHJ8, whole genome shotgun sequencing project.</title>
        <authorList>
            <person name="Zhao G."/>
            <person name="Shen L."/>
        </authorList>
    </citation>
    <scope>NUCLEOTIDE SEQUENCE</scope>
    <source>
        <strain evidence="3">GHJ8</strain>
    </source>
</reference>
<dbReference type="EMBL" id="JAPDDR010000005">
    <property type="protein sequence ID" value="MCW1914211.1"/>
    <property type="molecule type" value="Genomic_DNA"/>
</dbReference>
<name>A0ABT3G2X4_9BACT</name>
<accession>A0ABT3G2X4</accession>
<dbReference type="Pfam" id="PF14237">
    <property type="entry name" value="GYF_2"/>
    <property type="match status" value="1"/>
</dbReference>
<organism evidence="3 4">
    <name type="scientific">Luteolibacter rhizosphaerae</name>
    <dbReference type="NCBI Taxonomy" id="2989719"/>
    <lineage>
        <taxon>Bacteria</taxon>
        <taxon>Pseudomonadati</taxon>
        <taxon>Verrucomicrobiota</taxon>
        <taxon>Verrucomicrobiia</taxon>
        <taxon>Verrucomicrobiales</taxon>
        <taxon>Verrucomicrobiaceae</taxon>
        <taxon>Luteolibacter</taxon>
    </lineage>
</organism>
<keyword evidence="1" id="KW-0472">Membrane</keyword>
<evidence type="ECO:0000313" key="4">
    <source>
        <dbReference type="Proteomes" id="UP001165653"/>
    </source>
</evidence>
<dbReference type="Proteomes" id="UP001165653">
    <property type="component" value="Unassembled WGS sequence"/>
</dbReference>
<evidence type="ECO:0000313" key="3">
    <source>
        <dbReference type="EMBL" id="MCW1914211.1"/>
    </source>
</evidence>
<sequence>MYYVSIEDEVSGPFTVEELGQLIAEHKITPHTMAVMEGYEDWKPLGKLIHIQGEEQPHVTKDVKHGKKCPFCGGKDLKTATRDFYSTGFSRVFAPKVCNYCQAIWTPQIETSTAFLIVAVGLIGIVAAMMVMGPHISHVVGWRDTAPKSIGDVAAANWVIGGVILVVGATAVRKGLRYLMSAKARAFRVLRHPQRI</sequence>
<feature type="transmembrane region" description="Helical" evidence="1">
    <location>
        <begin position="114"/>
        <end position="133"/>
    </location>
</feature>
<comment type="caution">
    <text evidence="3">The sequence shown here is derived from an EMBL/GenBank/DDBJ whole genome shotgun (WGS) entry which is preliminary data.</text>
</comment>
<protein>
    <submittedName>
        <fullName evidence="3">DUF4339 domain-containing protein</fullName>
    </submittedName>
</protein>